<dbReference type="SUPFAM" id="SSF53474">
    <property type="entry name" value="alpha/beta-Hydrolases"/>
    <property type="match status" value="1"/>
</dbReference>
<keyword evidence="2" id="KW-0378">Hydrolase</keyword>
<feature type="domain" description="Alpha/beta hydrolase fold-3" evidence="3">
    <location>
        <begin position="124"/>
        <end position="322"/>
    </location>
</feature>
<dbReference type="AlphaFoldDB" id="A0A2N3XZS1"/>
<gene>
    <name evidence="4" type="ORF">A8926_3969</name>
</gene>
<organism evidence="4 5">
    <name type="scientific">Saccharopolyspora spinosa</name>
    <dbReference type="NCBI Taxonomy" id="60894"/>
    <lineage>
        <taxon>Bacteria</taxon>
        <taxon>Bacillati</taxon>
        <taxon>Actinomycetota</taxon>
        <taxon>Actinomycetes</taxon>
        <taxon>Pseudonocardiales</taxon>
        <taxon>Pseudonocardiaceae</taxon>
        <taxon>Saccharopolyspora</taxon>
    </lineage>
</organism>
<dbReference type="Pfam" id="PF07859">
    <property type="entry name" value="Abhydrolase_3"/>
    <property type="match status" value="1"/>
</dbReference>
<comment type="caution">
    <text evidence="4">The sequence shown here is derived from an EMBL/GenBank/DDBJ whole genome shotgun (WGS) entry which is preliminary data.</text>
</comment>
<dbReference type="Proteomes" id="UP000233786">
    <property type="component" value="Unassembled WGS sequence"/>
</dbReference>
<dbReference type="PANTHER" id="PTHR48081">
    <property type="entry name" value="AB HYDROLASE SUPERFAMILY PROTEIN C4A8.06C"/>
    <property type="match status" value="1"/>
</dbReference>
<dbReference type="PANTHER" id="PTHR48081:SF30">
    <property type="entry name" value="ACETYL-HYDROLASE LIPR-RELATED"/>
    <property type="match status" value="1"/>
</dbReference>
<evidence type="ECO:0000259" key="3">
    <source>
        <dbReference type="Pfam" id="PF07859"/>
    </source>
</evidence>
<evidence type="ECO:0000313" key="4">
    <source>
        <dbReference type="EMBL" id="PKW16162.1"/>
    </source>
</evidence>
<sequence length="356" mass="39300">MRLIQRQNENQAFEDVEIVDLAQLLLPAVKHGTDRAQATHHSPRVSRRYERGRFMVSHEMLKVIDSITDFPLDVPGQRRHYERVWRAVPVDEDIRSEPADLGGIGGARSEWVWTGEQASDACFMYFHGGGYVCGEPWMWRQFNGTLSRASGMRCLAFDYRLAPEYPFPTAVSDSFDAYRWLLNGGVSPQEIVLTGDSAGGALVLAVLVELREKGLPLPAGGVVMSPWTDLELRGESMTPATNDPLTTEESAGSMARLYLDGQDPRSPLASVLYTDLTELPPVHVEAGTRDVLYSDSTRLVEKLTEAGNDVRFHSVPGAIHSYPALAGGTPEAAEAIDRMADFMITVTGRRSSVPHE</sequence>
<dbReference type="EMBL" id="PJNB01000001">
    <property type="protein sequence ID" value="PKW16162.1"/>
    <property type="molecule type" value="Genomic_DNA"/>
</dbReference>
<evidence type="ECO:0000256" key="2">
    <source>
        <dbReference type="ARBA" id="ARBA00022801"/>
    </source>
</evidence>
<name>A0A2N3XZS1_SACSN</name>
<dbReference type="GO" id="GO:0004806">
    <property type="term" value="F:triacylglycerol lipase activity"/>
    <property type="evidence" value="ECO:0007669"/>
    <property type="project" value="TreeGrafter"/>
</dbReference>
<protein>
    <submittedName>
        <fullName evidence="4">Acetyl esterase/lipase</fullName>
    </submittedName>
</protein>
<evidence type="ECO:0000256" key="1">
    <source>
        <dbReference type="ARBA" id="ARBA00010515"/>
    </source>
</evidence>
<dbReference type="STRING" id="994479.GCA_000194155_03254"/>
<keyword evidence="5" id="KW-1185">Reference proteome</keyword>
<dbReference type="InterPro" id="IPR029058">
    <property type="entry name" value="AB_hydrolase_fold"/>
</dbReference>
<accession>A0A2N3XZS1</accession>
<proteinExistence type="inferred from homology"/>
<reference evidence="4" key="1">
    <citation type="submission" date="2017-12" db="EMBL/GenBank/DDBJ databases">
        <title>Sequencing the genomes of 1000 Actinobacteria strains.</title>
        <authorList>
            <person name="Klenk H.-P."/>
        </authorList>
    </citation>
    <scope>NUCLEOTIDE SEQUENCE [LARGE SCALE GENOMIC DNA]</scope>
    <source>
        <strain evidence="4">DSM 44228</strain>
    </source>
</reference>
<dbReference type="OrthoDB" id="128186at2"/>
<evidence type="ECO:0000313" key="5">
    <source>
        <dbReference type="Proteomes" id="UP000233786"/>
    </source>
</evidence>
<dbReference type="InterPro" id="IPR013094">
    <property type="entry name" value="AB_hydrolase_3"/>
</dbReference>
<comment type="similarity">
    <text evidence="1">Belongs to the 'GDXG' lipolytic enzyme family.</text>
</comment>
<dbReference type="Gene3D" id="3.40.50.1820">
    <property type="entry name" value="alpha/beta hydrolase"/>
    <property type="match status" value="1"/>
</dbReference>
<dbReference type="InterPro" id="IPR050300">
    <property type="entry name" value="GDXG_lipolytic_enzyme"/>
</dbReference>